<evidence type="ECO:0000313" key="3">
    <source>
        <dbReference type="Proteomes" id="UP000054007"/>
    </source>
</evidence>
<feature type="compositionally biased region" description="Low complexity" evidence="1">
    <location>
        <begin position="483"/>
        <end position="504"/>
    </location>
</feature>
<feature type="compositionally biased region" description="Polar residues" evidence="1">
    <location>
        <begin position="176"/>
        <end position="194"/>
    </location>
</feature>
<feature type="compositionally biased region" description="Basic and acidic residues" evidence="1">
    <location>
        <begin position="534"/>
        <end position="546"/>
    </location>
</feature>
<keyword evidence="3" id="KW-1185">Reference proteome</keyword>
<feature type="compositionally biased region" description="Polar residues" evidence="1">
    <location>
        <begin position="145"/>
        <end position="154"/>
    </location>
</feature>
<gene>
    <name evidence="2" type="ORF">CYLTODRAFT_285889</name>
</gene>
<name>A0A0D7BTP2_9AGAR</name>
<feature type="compositionally biased region" description="Low complexity" evidence="1">
    <location>
        <begin position="304"/>
        <end position="350"/>
    </location>
</feature>
<evidence type="ECO:0000313" key="2">
    <source>
        <dbReference type="EMBL" id="KIY72986.1"/>
    </source>
</evidence>
<feature type="region of interest" description="Disordered" evidence="1">
    <location>
        <begin position="483"/>
        <end position="559"/>
    </location>
</feature>
<proteinExistence type="predicted"/>
<feature type="compositionally biased region" description="Low complexity" evidence="1">
    <location>
        <begin position="121"/>
        <end position="144"/>
    </location>
</feature>
<feature type="region of interest" description="Disordered" evidence="1">
    <location>
        <begin position="83"/>
        <end position="194"/>
    </location>
</feature>
<feature type="compositionally biased region" description="Polar residues" evidence="1">
    <location>
        <begin position="549"/>
        <end position="559"/>
    </location>
</feature>
<dbReference type="EMBL" id="KN880439">
    <property type="protein sequence ID" value="KIY72986.1"/>
    <property type="molecule type" value="Genomic_DNA"/>
</dbReference>
<protein>
    <submittedName>
        <fullName evidence="2">Uncharacterized protein</fullName>
    </submittedName>
</protein>
<dbReference type="Proteomes" id="UP000054007">
    <property type="component" value="Unassembled WGS sequence"/>
</dbReference>
<dbReference type="STRING" id="1314674.A0A0D7BTP2"/>
<sequence length="559" mass="58693">MMPHPSQGRLHCQVCIVHELLRSSGSCTLDITEDEPIDPNTIPLSPSGSAVHRLAHLSPPLSQPPTVSGTYSSPLYRQTSAALPNSMPEVPDSTLKAQSVTPPSATPSIAPPKKVSKLSQLASARAASRASSDTRSTASSDRLSYASTEKSGPSGTHVAEGSVRTFPELRPVSGSAYPTSPRHSTATPSGLSTMSSAVHRAINTAMELEAFDTNYAPRVPVKEQPRRPSAPEPPTTPESVYSTDSRSTESRSTESRSESRSTISRSDSRSSASGSTIRTATPIRSPTQLSSTPPTLPPKDHRPVTAASTTSSSVTTSPSSSPKQAKQPSKLALLAQAKAQAKSASPQKLKPVQHIVDPDIGEIPEAGKQYTKYLDPVANGDAVTTAVTYSYESLRTLTSPSRRPSGAPHVVSLDEAEAAGKKTSKLAAKARNKKTVPVSAAVAEEKIRLVAGGSPEMFAAPSAKPAKPSAFAEVLATEDGRSVVSWGTGSTSSRTRAKSSSTTTIHIGDGSQSGKSKRRFVPAFTTPTAFDFSEPSRDDIVQRAREGTTLGSRQKSVKA</sequence>
<feature type="compositionally biased region" description="Basic and acidic residues" evidence="1">
    <location>
        <begin position="246"/>
        <end position="259"/>
    </location>
</feature>
<dbReference type="OrthoDB" id="342024at2759"/>
<feature type="compositionally biased region" description="Low complexity" evidence="1">
    <location>
        <begin position="260"/>
        <end position="293"/>
    </location>
</feature>
<evidence type="ECO:0000256" key="1">
    <source>
        <dbReference type="SAM" id="MobiDB-lite"/>
    </source>
</evidence>
<organism evidence="2 3">
    <name type="scientific">Cylindrobasidium torrendii FP15055 ss-10</name>
    <dbReference type="NCBI Taxonomy" id="1314674"/>
    <lineage>
        <taxon>Eukaryota</taxon>
        <taxon>Fungi</taxon>
        <taxon>Dikarya</taxon>
        <taxon>Basidiomycota</taxon>
        <taxon>Agaricomycotina</taxon>
        <taxon>Agaricomycetes</taxon>
        <taxon>Agaricomycetidae</taxon>
        <taxon>Agaricales</taxon>
        <taxon>Marasmiineae</taxon>
        <taxon>Physalacriaceae</taxon>
        <taxon>Cylindrobasidium</taxon>
    </lineage>
</organism>
<feature type="region of interest" description="Disordered" evidence="1">
    <location>
        <begin position="217"/>
        <end position="353"/>
    </location>
</feature>
<dbReference type="AlphaFoldDB" id="A0A0D7BTP2"/>
<accession>A0A0D7BTP2</accession>
<reference evidence="2 3" key="1">
    <citation type="journal article" date="2015" name="Fungal Genet. Biol.">
        <title>Evolution of novel wood decay mechanisms in Agaricales revealed by the genome sequences of Fistulina hepatica and Cylindrobasidium torrendii.</title>
        <authorList>
            <person name="Floudas D."/>
            <person name="Held B.W."/>
            <person name="Riley R."/>
            <person name="Nagy L.G."/>
            <person name="Koehler G."/>
            <person name="Ransdell A.S."/>
            <person name="Younus H."/>
            <person name="Chow J."/>
            <person name="Chiniquy J."/>
            <person name="Lipzen A."/>
            <person name="Tritt A."/>
            <person name="Sun H."/>
            <person name="Haridas S."/>
            <person name="LaButti K."/>
            <person name="Ohm R.A."/>
            <person name="Kues U."/>
            <person name="Blanchette R.A."/>
            <person name="Grigoriev I.V."/>
            <person name="Minto R.E."/>
            <person name="Hibbett D.S."/>
        </authorList>
    </citation>
    <scope>NUCLEOTIDE SEQUENCE [LARGE SCALE GENOMIC DNA]</scope>
    <source>
        <strain evidence="2 3">FP15055 ss-10</strain>
    </source>
</reference>
<feature type="compositionally biased region" description="Low complexity" evidence="1">
    <location>
        <begin position="101"/>
        <end position="113"/>
    </location>
</feature>